<dbReference type="InterPro" id="IPR015797">
    <property type="entry name" value="NUDIX_hydrolase-like_dom_sf"/>
</dbReference>
<comment type="cofactor">
    <cofactor evidence="1">
        <name>Mg(2+)</name>
        <dbReference type="ChEBI" id="CHEBI:18420"/>
    </cofactor>
</comment>
<organism evidence="6 7">
    <name type="scientific">Corynebacterium variabile (strain DSM 44702 / CIP 107183 / JCM 12073 / NCIMB 30131)</name>
    <name type="common">Corynebacterium mooreparkense</name>
    <dbReference type="NCBI Taxonomy" id="858619"/>
    <lineage>
        <taxon>Bacteria</taxon>
        <taxon>Bacillati</taxon>
        <taxon>Actinomycetota</taxon>
        <taxon>Actinomycetes</taxon>
        <taxon>Mycobacteriales</taxon>
        <taxon>Corynebacteriaceae</taxon>
        <taxon>Corynebacterium</taxon>
    </lineage>
</organism>
<evidence type="ECO:0000256" key="1">
    <source>
        <dbReference type="ARBA" id="ARBA00001946"/>
    </source>
</evidence>
<dbReference type="InterPro" id="IPR000086">
    <property type="entry name" value="NUDIX_hydrolase_dom"/>
</dbReference>
<dbReference type="STRING" id="858619.CVAR_1797"/>
<dbReference type="Gene3D" id="3.90.79.10">
    <property type="entry name" value="Nucleoside Triphosphate Pyrophosphohydrolase"/>
    <property type="match status" value="1"/>
</dbReference>
<feature type="domain" description="Nudix hydrolase" evidence="5">
    <location>
        <begin position="58"/>
        <end position="258"/>
    </location>
</feature>
<dbReference type="PRINTS" id="PR00502">
    <property type="entry name" value="NUDIXFAMILY"/>
</dbReference>
<dbReference type="InterPro" id="IPR020476">
    <property type="entry name" value="Nudix_hydrolase"/>
</dbReference>
<dbReference type="SUPFAM" id="SSF55811">
    <property type="entry name" value="Nudix"/>
    <property type="match status" value="1"/>
</dbReference>
<sequence>MDVTLAWGVEGQYNFREVRADDLRHRPRTPSRRTLAPMSEQVIHGDGWAVGSDGVRRWGTLGAAGLFLTTVENGVTLLLVQHRAMWTNFGGTWGIPGGAVDIGESATEAALRETQEETGVDPADVTVTTSAVTSRAALEHVLRRVPLEDAELPLAAPVTDAVASGLRLFDALRENPVTHPDTGHRLVATIDGQLCWEVPDPTVEEWTYTTVLGTASHTLELTPTAESTDLAWCPIDEVAELRLLPAFREALPGLREMLGE</sequence>
<dbReference type="AlphaFoldDB" id="G0HBN6"/>
<dbReference type="Proteomes" id="UP000006659">
    <property type="component" value="Chromosome"/>
</dbReference>
<keyword evidence="3 4" id="KW-0378">Hydrolase</keyword>
<protein>
    <recommendedName>
        <fullName evidence="5">Nudix hydrolase domain-containing protein</fullName>
    </recommendedName>
</protein>
<accession>G0HBN6</accession>
<dbReference type="KEGG" id="cva:CVAR_1797"/>
<dbReference type="Pfam" id="PF00293">
    <property type="entry name" value="NUDIX"/>
    <property type="match status" value="1"/>
</dbReference>
<evidence type="ECO:0000259" key="5">
    <source>
        <dbReference type="PROSITE" id="PS51462"/>
    </source>
</evidence>
<dbReference type="PROSITE" id="PS00893">
    <property type="entry name" value="NUDIX_BOX"/>
    <property type="match status" value="1"/>
</dbReference>
<dbReference type="PANTHER" id="PTHR43046:SF14">
    <property type="entry name" value="MUTT_NUDIX FAMILY PROTEIN"/>
    <property type="match status" value="1"/>
</dbReference>
<gene>
    <name evidence="6" type="ordered locus">CVAR_1797</name>
</gene>
<evidence type="ECO:0000313" key="7">
    <source>
        <dbReference type="Proteomes" id="UP000006659"/>
    </source>
</evidence>
<dbReference type="eggNOG" id="COG0494">
    <property type="taxonomic scope" value="Bacteria"/>
</dbReference>
<dbReference type="PROSITE" id="PS51462">
    <property type="entry name" value="NUDIX"/>
    <property type="match status" value="1"/>
</dbReference>
<dbReference type="PANTHER" id="PTHR43046">
    <property type="entry name" value="GDP-MANNOSE MANNOSYL HYDROLASE"/>
    <property type="match status" value="1"/>
</dbReference>
<dbReference type="InterPro" id="IPR020084">
    <property type="entry name" value="NUDIX_hydrolase_CS"/>
</dbReference>
<evidence type="ECO:0000256" key="2">
    <source>
        <dbReference type="ARBA" id="ARBA00005582"/>
    </source>
</evidence>
<evidence type="ECO:0000256" key="4">
    <source>
        <dbReference type="RuleBase" id="RU003476"/>
    </source>
</evidence>
<dbReference type="EMBL" id="CP002917">
    <property type="protein sequence ID" value="AEK37149.1"/>
    <property type="molecule type" value="Genomic_DNA"/>
</dbReference>
<reference evidence="6 7" key="1">
    <citation type="journal article" date="2011" name="BMC Genomics">
        <title>Complete genome sequence of Corynebacterium variabile DSM 44702 isolated from the surface of smear-ripened cheeses and insights into cheese ripening and flavor generation.</title>
        <authorList>
            <person name="Schroeder J."/>
            <person name="Maus I."/>
            <person name="Trost E."/>
            <person name="Tauch A."/>
        </authorList>
    </citation>
    <scope>NUCLEOTIDE SEQUENCE [LARGE SCALE GENOMIC DNA]</scope>
    <source>
        <strain evidence="7">DSM 44702 / JCM 12073 / NCIMB 30131</strain>
    </source>
</reference>
<proteinExistence type="inferred from homology"/>
<evidence type="ECO:0000256" key="3">
    <source>
        <dbReference type="ARBA" id="ARBA00022801"/>
    </source>
</evidence>
<name>G0HBN6_CORVD</name>
<dbReference type="HOGENOM" id="CLU_083334_0_0_11"/>
<dbReference type="GO" id="GO:0016787">
    <property type="term" value="F:hydrolase activity"/>
    <property type="evidence" value="ECO:0007669"/>
    <property type="project" value="UniProtKB-KW"/>
</dbReference>
<comment type="similarity">
    <text evidence="2 4">Belongs to the Nudix hydrolase family.</text>
</comment>
<evidence type="ECO:0000313" key="6">
    <source>
        <dbReference type="EMBL" id="AEK37149.1"/>
    </source>
</evidence>